<evidence type="ECO:0000256" key="8">
    <source>
        <dbReference type="ARBA" id="ARBA00022801"/>
    </source>
</evidence>
<comment type="caution">
    <text evidence="19">The sequence shown here is derived from an EMBL/GenBank/DDBJ whole genome shotgun (WGS) entry which is preliminary data.</text>
</comment>
<dbReference type="Proteomes" id="UP000012283">
    <property type="component" value="Unassembled WGS sequence"/>
</dbReference>
<dbReference type="Pfam" id="PF00768">
    <property type="entry name" value="Peptidase_S11"/>
    <property type="match status" value="1"/>
</dbReference>
<dbReference type="PANTHER" id="PTHR21581:SF6">
    <property type="entry name" value="TRAFFICKING PROTEIN PARTICLE COMPLEX SUBUNIT 12"/>
    <property type="match status" value="1"/>
</dbReference>
<dbReference type="EMBL" id="APML01000019">
    <property type="protein sequence ID" value="ENH97392.1"/>
    <property type="molecule type" value="Genomic_DNA"/>
</dbReference>
<evidence type="ECO:0000256" key="15">
    <source>
        <dbReference type="RuleBase" id="RU004016"/>
    </source>
</evidence>
<dbReference type="InterPro" id="IPR018044">
    <property type="entry name" value="Peptidase_S11"/>
</dbReference>
<dbReference type="PANTHER" id="PTHR21581">
    <property type="entry name" value="D-ALANYL-D-ALANINE CARBOXYPEPTIDASE"/>
    <property type="match status" value="1"/>
</dbReference>
<evidence type="ECO:0000313" key="19">
    <source>
        <dbReference type="EMBL" id="ENH97392.1"/>
    </source>
</evidence>
<proteinExistence type="inferred from homology"/>
<dbReference type="SMART" id="SM00936">
    <property type="entry name" value="PBP5_C"/>
    <property type="match status" value="1"/>
</dbReference>
<dbReference type="STRING" id="1308866.J416_05238"/>
<evidence type="ECO:0000256" key="10">
    <source>
        <dbReference type="ARBA" id="ARBA00022984"/>
    </source>
</evidence>
<evidence type="ECO:0000256" key="17">
    <source>
        <dbReference type="SAM" id="SignalP"/>
    </source>
</evidence>
<evidence type="ECO:0000313" key="20">
    <source>
        <dbReference type="Proteomes" id="UP000012283"/>
    </source>
</evidence>
<dbReference type="Gene3D" id="3.40.710.10">
    <property type="entry name" value="DD-peptidase/beta-lactamase superfamily"/>
    <property type="match status" value="1"/>
</dbReference>
<dbReference type="SUPFAM" id="SSF56601">
    <property type="entry name" value="beta-lactamase/transpeptidase-like"/>
    <property type="match status" value="1"/>
</dbReference>
<evidence type="ECO:0000256" key="12">
    <source>
        <dbReference type="ARBA" id="ARBA00034000"/>
    </source>
</evidence>
<evidence type="ECO:0000256" key="3">
    <source>
        <dbReference type="ARBA" id="ARBA00007164"/>
    </source>
</evidence>
<dbReference type="eggNOG" id="COG1686">
    <property type="taxonomic scope" value="Bacteria"/>
</dbReference>
<evidence type="ECO:0000256" key="14">
    <source>
        <dbReference type="PIRSR" id="PIRSR618044-2"/>
    </source>
</evidence>
<sequence>MENIHRRKNWMIVLLSSLLFLSSVSTVSAHHHPNHQEVSEQNESDQSDSGLASHSKSAILMERDTGKVLFEKNADEPLPPASMTKVMTMLLIMEALEEETITLNEKVRISENAASLGGSQIFLEAGEEMTIKDLLKGVAVASGNDASVALAERIAGSEKRFVEMMNEKAEELGLEDTHFKNPTGLPADNHVSTARDMAKMSRALLQYESITDYTGIYEDYLREGEENEFWLVNTNKLVKFYEGVDGLKTGFTNEAKYCLTATAEIDDMRTIAVVMGADTTKERNSDVSQLLDYAYNKYTTKPLFDKGQSVTTFDWLKANKSNVDVVTDDSVSIVHEKGVDIENIKTQIKMKQDVSLPLTEGTVVGKLEVVDKNQVLSQTDLVVSENMNKANVFQLFGRTLQSFFN</sequence>
<evidence type="ECO:0000256" key="9">
    <source>
        <dbReference type="ARBA" id="ARBA00022960"/>
    </source>
</evidence>
<protein>
    <recommendedName>
        <fullName evidence="4">serine-type D-Ala-D-Ala carboxypeptidase</fullName>
        <ecNumber evidence="4">3.4.16.4</ecNumber>
    </recommendedName>
</protein>
<dbReference type="Pfam" id="PF07943">
    <property type="entry name" value="PBP5_C"/>
    <property type="match status" value="1"/>
</dbReference>
<organism evidence="19 20">
    <name type="scientific">Gracilibacillus halophilus YIM-C55.5</name>
    <dbReference type="NCBI Taxonomy" id="1308866"/>
    <lineage>
        <taxon>Bacteria</taxon>
        <taxon>Bacillati</taxon>
        <taxon>Bacillota</taxon>
        <taxon>Bacilli</taxon>
        <taxon>Bacillales</taxon>
        <taxon>Bacillaceae</taxon>
        <taxon>Gracilibacillus</taxon>
    </lineage>
</organism>
<keyword evidence="10" id="KW-0573">Peptidoglycan synthesis</keyword>
<dbReference type="GO" id="GO:0006508">
    <property type="term" value="P:proteolysis"/>
    <property type="evidence" value="ECO:0007669"/>
    <property type="project" value="UniProtKB-KW"/>
</dbReference>
<dbReference type="GO" id="GO:0009002">
    <property type="term" value="F:serine-type D-Ala-D-Ala carboxypeptidase activity"/>
    <property type="evidence" value="ECO:0007669"/>
    <property type="project" value="UniProtKB-EC"/>
</dbReference>
<feature type="binding site" evidence="14">
    <location>
        <position position="248"/>
    </location>
    <ligand>
        <name>substrate</name>
    </ligand>
</feature>
<evidence type="ECO:0000256" key="16">
    <source>
        <dbReference type="SAM" id="MobiDB-lite"/>
    </source>
</evidence>
<dbReference type="InterPro" id="IPR037167">
    <property type="entry name" value="Peptidase_S11_C_sf"/>
</dbReference>
<dbReference type="InterPro" id="IPR012907">
    <property type="entry name" value="Peptidase_S11_C"/>
</dbReference>
<evidence type="ECO:0000256" key="11">
    <source>
        <dbReference type="ARBA" id="ARBA00023316"/>
    </source>
</evidence>
<dbReference type="PRINTS" id="PR00725">
    <property type="entry name" value="DADACBPTASE1"/>
</dbReference>
<name>N4WMI3_9BACI</name>
<keyword evidence="7 17" id="KW-0732">Signal</keyword>
<dbReference type="AlphaFoldDB" id="N4WMI3"/>
<dbReference type="InterPro" id="IPR001967">
    <property type="entry name" value="Peptidase_S11_N"/>
</dbReference>
<dbReference type="SUPFAM" id="SSF69189">
    <property type="entry name" value="Penicillin-binding protein associated domain"/>
    <property type="match status" value="1"/>
</dbReference>
<comment type="pathway">
    <text evidence="2">Cell wall biogenesis; peptidoglycan biosynthesis.</text>
</comment>
<evidence type="ECO:0000256" key="5">
    <source>
        <dbReference type="ARBA" id="ARBA00022645"/>
    </source>
</evidence>
<evidence type="ECO:0000256" key="13">
    <source>
        <dbReference type="PIRSR" id="PIRSR618044-1"/>
    </source>
</evidence>
<evidence type="ECO:0000256" key="6">
    <source>
        <dbReference type="ARBA" id="ARBA00022670"/>
    </source>
</evidence>
<keyword evidence="11" id="KW-0961">Cell wall biogenesis/degradation</keyword>
<dbReference type="UniPathway" id="UPA00219"/>
<dbReference type="InterPro" id="IPR012338">
    <property type="entry name" value="Beta-lactam/transpept-like"/>
</dbReference>
<evidence type="ECO:0000256" key="2">
    <source>
        <dbReference type="ARBA" id="ARBA00004752"/>
    </source>
</evidence>
<comment type="function">
    <text evidence="1">Removes C-terminal D-alanyl residues from sugar-peptide cell wall precursors.</text>
</comment>
<reference evidence="19 20" key="1">
    <citation type="submission" date="2013-03" db="EMBL/GenBank/DDBJ databases">
        <title>Draft genome sequence of Gracibacillus halophilus YIM-C55.5, a moderately halophilic and thermophilic organism from the Xiaochaidamu salt lake.</title>
        <authorList>
            <person name="Sugumar T."/>
            <person name="Polireddy D.R."/>
            <person name="Antony A."/>
            <person name="Madhava Y.R."/>
            <person name="Sivakumar N."/>
        </authorList>
    </citation>
    <scope>NUCLEOTIDE SEQUENCE [LARGE SCALE GENOMIC DNA]</scope>
    <source>
        <strain evidence="19 20">YIM-C55.5</strain>
    </source>
</reference>
<accession>N4WMI3</accession>
<keyword evidence="20" id="KW-1185">Reference proteome</keyword>
<evidence type="ECO:0000256" key="4">
    <source>
        <dbReference type="ARBA" id="ARBA00012448"/>
    </source>
</evidence>
<comment type="catalytic activity">
    <reaction evidence="12">
        <text>Preferential cleavage: (Ac)2-L-Lys-D-Ala-|-D-Ala. Also transpeptidation of peptidyl-alanyl moieties that are N-acyl substituents of D-alanine.</text>
        <dbReference type="EC" id="3.4.16.4"/>
    </reaction>
</comment>
<feature type="active site" evidence="13">
    <location>
        <position position="142"/>
    </location>
</feature>
<dbReference type="RefSeq" id="WP_003466272.1">
    <property type="nucleotide sequence ID" value="NZ_APML01000019.1"/>
</dbReference>
<dbReference type="Gene3D" id="2.60.410.10">
    <property type="entry name" value="D-Ala-D-Ala carboxypeptidase, C-terminal domain"/>
    <property type="match status" value="1"/>
</dbReference>
<feature type="domain" description="Peptidase S11 D-Ala-D-Ala carboxypeptidase A C-terminal" evidence="18">
    <location>
        <begin position="298"/>
        <end position="389"/>
    </location>
</feature>
<dbReference type="GO" id="GO:0071555">
    <property type="term" value="P:cell wall organization"/>
    <property type="evidence" value="ECO:0007669"/>
    <property type="project" value="UniProtKB-KW"/>
</dbReference>
<keyword evidence="9" id="KW-0133">Cell shape</keyword>
<dbReference type="PATRIC" id="fig|1308866.3.peg.1058"/>
<evidence type="ECO:0000259" key="18">
    <source>
        <dbReference type="SMART" id="SM00936"/>
    </source>
</evidence>
<feature type="active site" description="Proton acceptor" evidence="13">
    <location>
        <position position="85"/>
    </location>
</feature>
<dbReference type="GO" id="GO:0008360">
    <property type="term" value="P:regulation of cell shape"/>
    <property type="evidence" value="ECO:0007669"/>
    <property type="project" value="UniProtKB-KW"/>
</dbReference>
<feature type="region of interest" description="Disordered" evidence="16">
    <location>
        <begin position="31"/>
        <end position="54"/>
    </location>
</feature>
<comment type="similarity">
    <text evidence="3 15">Belongs to the peptidase S11 family.</text>
</comment>
<keyword evidence="8" id="KW-0378">Hydrolase</keyword>
<dbReference type="EC" id="3.4.16.4" evidence="4"/>
<feature type="signal peptide" evidence="17">
    <location>
        <begin position="1"/>
        <end position="29"/>
    </location>
</feature>
<feature type="active site" description="Acyl-ester intermediate" evidence="13">
    <location>
        <position position="82"/>
    </location>
</feature>
<dbReference type="InterPro" id="IPR015956">
    <property type="entry name" value="Peniciliin-bd_prot_C_sf"/>
</dbReference>
<feature type="chain" id="PRO_5004123267" description="serine-type D-Ala-D-Ala carboxypeptidase" evidence="17">
    <location>
        <begin position="30"/>
        <end position="405"/>
    </location>
</feature>
<evidence type="ECO:0000256" key="1">
    <source>
        <dbReference type="ARBA" id="ARBA00003217"/>
    </source>
</evidence>
<evidence type="ECO:0000256" key="7">
    <source>
        <dbReference type="ARBA" id="ARBA00022729"/>
    </source>
</evidence>
<keyword evidence="5 19" id="KW-0121">Carboxypeptidase</keyword>
<gene>
    <name evidence="19" type="ORF">J416_05238</name>
</gene>
<dbReference type="GO" id="GO:0009252">
    <property type="term" value="P:peptidoglycan biosynthetic process"/>
    <property type="evidence" value="ECO:0007669"/>
    <property type="project" value="UniProtKB-UniPathway"/>
</dbReference>
<dbReference type="OrthoDB" id="9791132at2"/>
<keyword evidence="6" id="KW-0645">Protease</keyword>